<evidence type="ECO:0000313" key="5">
    <source>
        <dbReference type="EMBL" id="KAG0466956.1"/>
    </source>
</evidence>
<dbReference type="GO" id="GO:0035251">
    <property type="term" value="F:UDP-glucosyltransferase activity"/>
    <property type="evidence" value="ECO:0007669"/>
    <property type="project" value="TreeGrafter"/>
</dbReference>
<dbReference type="EMBL" id="JADCNL010000009">
    <property type="protein sequence ID" value="KAG0466956.1"/>
    <property type="molecule type" value="Genomic_DNA"/>
</dbReference>
<sequence length="515" mass="56760">MANGGERDHVVLFPFLSKGHMLPLLHFASSLSSRGVVVSIITTPANVPFILHHLPQPSDAKPIRVLPIPFPSGHFQAGIESTDSLPSISLFPAFLSASFFLRSSFLRILLRLLRSGSSPPPLCLVSDFFFGWTQPLCRRLSLPRIVFHGMSPFSMSIIKSLWGPNLPSLDSVQVTIPGAPESFRIAMADLPDTVLASANPLDPQIVFLESIGSTDLESWGVLVNSFAELEPDSFLDLFESFYRRTSGGRAWLVGPLALLVDSPRAPVADYLQWLDRQPVGSVVYVAFGTQADLPKGQLDEVAHGLARAGVRFLWVIRSTDWSPPPELEAEMGPGRIEKGWVSQREVLLHVAVGGFVSHCGWNSLLEAVAAGVPVLGWPMIAEQRLNARMVEEELGMGMRMAGNGRKEVEEGVKELMEGDKGSRTRARARELARKARAAVVEGGSSYTALEKLLEELRRVSNVNRKDIIIKLEEEEGEDEKEIDDDDDKKVELDVAEVERKMINLEIIDGISQIIY</sequence>
<evidence type="ECO:0000256" key="3">
    <source>
        <dbReference type="RuleBase" id="RU003718"/>
    </source>
</evidence>
<dbReference type="SUPFAM" id="SSF53756">
    <property type="entry name" value="UDP-Glycosyltransferase/glycogen phosphorylase"/>
    <property type="match status" value="1"/>
</dbReference>
<evidence type="ECO:0000256" key="4">
    <source>
        <dbReference type="RuleBase" id="RU362057"/>
    </source>
</evidence>
<dbReference type="Proteomes" id="UP000636800">
    <property type="component" value="Unassembled WGS sequence"/>
</dbReference>
<evidence type="ECO:0000313" key="6">
    <source>
        <dbReference type="Proteomes" id="UP000636800"/>
    </source>
</evidence>
<organism evidence="5 6">
    <name type="scientific">Vanilla planifolia</name>
    <name type="common">Vanilla</name>
    <dbReference type="NCBI Taxonomy" id="51239"/>
    <lineage>
        <taxon>Eukaryota</taxon>
        <taxon>Viridiplantae</taxon>
        <taxon>Streptophyta</taxon>
        <taxon>Embryophyta</taxon>
        <taxon>Tracheophyta</taxon>
        <taxon>Spermatophyta</taxon>
        <taxon>Magnoliopsida</taxon>
        <taxon>Liliopsida</taxon>
        <taxon>Asparagales</taxon>
        <taxon>Orchidaceae</taxon>
        <taxon>Vanilloideae</taxon>
        <taxon>Vanilleae</taxon>
        <taxon>Vanilla</taxon>
    </lineage>
</organism>
<evidence type="ECO:0000256" key="1">
    <source>
        <dbReference type="ARBA" id="ARBA00009995"/>
    </source>
</evidence>
<comment type="similarity">
    <text evidence="1 3">Belongs to the UDP-glycosyltransferase family.</text>
</comment>
<evidence type="ECO:0000256" key="2">
    <source>
        <dbReference type="ARBA" id="ARBA00022679"/>
    </source>
</evidence>
<keyword evidence="3" id="KW-0328">Glycosyltransferase</keyword>
<gene>
    <name evidence="5" type="ORF">HPP92_018536</name>
</gene>
<dbReference type="InterPro" id="IPR035595">
    <property type="entry name" value="UDP_glycos_trans_CS"/>
</dbReference>
<dbReference type="CDD" id="cd03784">
    <property type="entry name" value="GT1_Gtf-like"/>
    <property type="match status" value="1"/>
</dbReference>
<dbReference type="FunFam" id="3.40.50.2000:FF:000056">
    <property type="entry name" value="Glycosyltransferase"/>
    <property type="match status" value="1"/>
</dbReference>
<proteinExistence type="inferred from homology"/>
<comment type="caution">
    <text evidence="5">The sequence shown here is derived from an EMBL/GenBank/DDBJ whole genome shotgun (WGS) entry which is preliminary data.</text>
</comment>
<dbReference type="Gene3D" id="3.40.50.2000">
    <property type="entry name" value="Glycogen Phosphorylase B"/>
    <property type="match status" value="2"/>
</dbReference>
<dbReference type="AlphaFoldDB" id="A0A835Q5X0"/>
<keyword evidence="2 3" id="KW-0808">Transferase</keyword>
<dbReference type="InterPro" id="IPR002213">
    <property type="entry name" value="UDP_glucos_trans"/>
</dbReference>
<dbReference type="PROSITE" id="PS00375">
    <property type="entry name" value="UDPGT"/>
    <property type="match status" value="1"/>
</dbReference>
<dbReference type="Pfam" id="PF00201">
    <property type="entry name" value="UDPGT"/>
    <property type="match status" value="1"/>
</dbReference>
<dbReference type="EC" id="2.4.1.-" evidence="4"/>
<name>A0A835Q5X0_VANPL</name>
<protein>
    <recommendedName>
        <fullName evidence="4">Glycosyltransferase</fullName>
        <ecNumber evidence="4">2.4.1.-</ecNumber>
    </recommendedName>
</protein>
<dbReference type="OrthoDB" id="1915122at2759"/>
<accession>A0A835Q5X0</accession>
<keyword evidence="6" id="KW-1185">Reference proteome</keyword>
<dbReference type="PANTHER" id="PTHR48047">
    <property type="entry name" value="GLYCOSYLTRANSFERASE"/>
    <property type="match status" value="1"/>
</dbReference>
<dbReference type="PANTHER" id="PTHR48047:SF236">
    <property type="entry name" value="UDP-GLYCOSYLTRANSFERASE 90A1"/>
    <property type="match status" value="1"/>
</dbReference>
<reference evidence="5 6" key="1">
    <citation type="journal article" date="2020" name="Nat. Food">
        <title>A phased Vanilla planifolia genome enables genetic improvement of flavour and production.</title>
        <authorList>
            <person name="Hasing T."/>
            <person name="Tang H."/>
            <person name="Brym M."/>
            <person name="Khazi F."/>
            <person name="Huang T."/>
            <person name="Chambers A.H."/>
        </authorList>
    </citation>
    <scope>NUCLEOTIDE SEQUENCE [LARGE SCALE GENOMIC DNA]</scope>
    <source>
        <tissue evidence="5">Leaf</tissue>
    </source>
</reference>